<proteinExistence type="predicted"/>
<dbReference type="Proteomes" id="UP001162992">
    <property type="component" value="Chromosome 11"/>
</dbReference>
<evidence type="ECO:0000313" key="1">
    <source>
        <dbReference type="EMBL" id="KAJ7538443.1"/>
    </source>
</evidence>
<comment type="caution">
    <text evidence="1">The sequence shown here is derived from an EMBL/GenBank/DDBJ whole genome shotgun (WGS) entry which is preliminary data.</text>
</comment>
<gene>
    <name evidence="1" type="ORF">O6H91_11G048100</name>
</gene>
<dbReference type="EMBL" id="CM055102">
    <property type="protein sequence ID" value="KAJ7538443.1"/>
    <property type="molecule type" value="Genomic_DNA"/>
</dbReference>
<accession>A0ACC2C8V0</accession>
<protein>
    <submittedName>
        <fullName evidence="1">Uncharacterized protein</fullName>
    </submittedName>
</protein>
<reference evidence="2" key="1">
    <citation type="journal article" date="2024" name="Proc. Natl. Acad. Sci. U.S.A.">
        <title>Extraordinary preservation of gene collinearity over three hundred million years revealed in homosporous lycophytes.</title>
        <authorList>
            <person name="Li C."/>
            <person name="Wickell D."/>
            <person name="Kuo L.Y."/>
            <person name="Chen X."/>
            <person name="Nie B."/>
            <person name="Liao X."/>
            <person name="Peng D."/>
            <person name="Ji J."/>
            <person name="Jenkins J."/>
            <person name="Williams M."/>
            <person name="Shu S."/>
            <person name="Plott C."/>
            <person name="Barry K."/>
            <person name="Rajasekar S."/>
            <person name="Grimwood J."/>
            <person name="Han X."/>
            <person name="Sun S."/>
            <person name="Hou Z."/>
            <person name="He W."/>
            <person name="Dai G."/>
            <person name="Sun C."/>
            <person name="Schmutz J."/>
            <person name="Leebens-Mack J.H."/>
            <person name="Li F.W."/>
            <person name="Wang L."/>
        </authorList>
    </citation>
    <scope>NUCLEOTIDE SEQUENCE [LARGE SCALE GENOMIC DNA]</scope>
    <source>
        <strain evidence="2">cv. PW_Plant_1</strain>
    </source>
</reference>
<name>A0ACC2C8V0_DIPCM</name>
<sequence>MASSRLETFVKLLLVSVSNGDCHRKPTPEVNVALATINGLIAATAFFQFLRLWLHRRKVKWTRQMVFHFLIGAASAGYSTYFILNLIGTKHRWQCWPHACGFVAVALPQIIFLSTFLLLLSFWVDLCHEHTDEEDEEEDEELEYQELPAAPPSTKDGKNPTCKKSRTCRCWRRWRVRGRQKFLVVVVISIFVLTAGFALLIWVGKGNSKIDSDTVAQIYSDLFAVVILMSGGGLAAYGLLLYTKMSRVSSRTKKSSTDIKKVAGLAVVSVVCFSLRGLLVLLTDWRVFKTWYAWNLGCSSVAVATFLYYFIGETIPSVVVLWVMRELPPPKDHMGRSSMPNSRNVFQQTLVAEPAFVNQWIIPVDAHSYAILTKNKNSPPFASEGSSST</sequence>
<organism evidence="1 2">
    <name type="scientific">Diphasiastrum complanatum</name>
    <name type="common">Issler's clubmoss</name>
    <name type="synonym">Lycopodium complanatum</name>
    <dbReference type="NCBI Taxonomy" id="34168"/>
    <lineage>
        <taxon>Eukaryota</taxon>
        <taxon>Viridiplantae</taxon>
        <taxon>Streptophyta</taxon>
        <taxon>Embryophyta</taxon>
        <taxon>Tracheophyta</taxon>
        <taxon>Lycopodiopsida</taxon>
        <taxon>Lycopodiales</taxon>
        <taxon>Lycopodiaceae</taxon>
        <taxon>Lycopodioideae</taxon>
        <taxon>Diphasiastrum</taxon>
    </lineage>
</organism>
<evidence type="ECO:0000313" key="2">
    <source>
        <dbReference type="Proteomes" id="UP001162992"/>
    </source>
</evidence>
<keyword evidence="2" id="KW-1185">Reference proteome</keyword>